<dbReference type="FunFam" id="2.60.40.10:FF:000873">
    <property type="entry name" value="Muscle M-line assembly protein unc-89"/>
    <property type="match status" value="1"/>
</dbReference>
<evidence type="ECO:0000313" key="15">
    <source>
        <dbReference type="EMBL" id="CAG6576719.1"/>
    </source>
</evidence>
<feature type="region of interest" description="Disordered" evidence="11">
    <location>
        <begin position="944"/>
        <end position="1012"/>
    </location>
</feature>
<dbReference type="InterPro" id="IPR003598">
    <property type="entry name" value="Ig_sub2"/>
</dbReference>
<dbReference type="GO" id="GO:0045214">
    <property type="term" value="P:sarcomere organization"/>
    <property type="evidence" value="ECO:0007669"/>
    <property type="project" value="UniProtKB-ARBA"/>
</dbReference>
<dbReference type="FunFam" id="2.60.40.10:FF:001665">
    <property type="entry name" value="Muscle M-line assembly protein unc-89-like Protein"/>
    <property type="match status" value="1"/>
</dbReference>
<feature type="domain" description="Ig-like" evidence="13">
    <location>
        <begin position="1333"/>
        <end position="1430"/>
    </location>
</feature>
<feature type="compositionally biased region" description="Basic and acidic residues" evidence="11">
    <location>
        <begin position="998"/>
        <end position="1012"/>
    </location>
</feature>
<feature type="compositionally biased region" description="Basic and acidic residues" evidence="11">
    <location>
        <begin position="1059"/>
        <end position="1084"/>
    </location>
</feature>
<dbReference type="SMART" id="SM00408">
    <property type="entry name" value="IGc2"/>
    <property type="match status" value="16"/>
</dbReference>
<keyword evidence="5" id="KW-0547">Nucleotide-binding</keyword>
<proteinExistence type="inferred from homology"/>
<dbReference type="Gene3D" id="1.10.510.10">
    <property type="entry name" value="Transferase(Phosphotransferase) domain 1"/>
    <property type="match status" value="2"/>
</dbReference>
<evidence type="ECO:0000256" key="2">
    <source>
        <dbReference type="ARBA" id="ARBA00022443"/>
    </source>
</evidence>
<dbReference type="InterPro" id="IPR036116">
    <property type="entry name" value="FN3_sf"/>
</dbReference>
<dbReference type="InterPro" id="IPR036179">
    <property type="entry name" value="Ig-like_dom_sf"/>
</dbReference>
<feature type="domain" description="Ig-like" evidence="13">
    <location>
        <begin position="2028"/>
        <end position="2116"/>
    </location>
</feature>
<dbReference type="PANTHER" id="PTHR47633:SF3">
    <property type="entry name" value="STRIATED MUSCLE PREFERENTIALLY EXPRESSED PROTEIN KINASE"/>
    <property type="match status" value="1"/>
</dbReference>
<dbReference type="PROSITE" id="PS50835">
    <property type="entry name" value="IG_LIKE"/>
    <property type="match status" value="15"/>
</dbReference>
<feature type="domain" description="Protein kinase" evidence="12">
    <location>
        <begin position="2599"/>
        <end position="2853"/>
    </location>
</feature>
<keyword evidence="3" id="KW-0963">Cytoplasm</keyword>
<evidence type="ECO:0000256" key="9">
    <source>
        <dbReference type="ARBA" id="ARBA00023319"/>
    </source>
</evidence>
<dbReference type="Pfam" id="PF07679">
    <property type="entry name" value="I-set"/>
    <property type="match status" value="21"/>
</dbReference>
<feature type="compositionally biased region" description="Basic and acidic residues" evidence="11">
    <location>
        <begin position="1158"/>
        <end position="1171"/>
    </location>
</feature>
<dbReference type="FunFam" id="2.60.40.10:FF:000425">
    <property type="entry name" value="Myosin light chain kinase"/>
    <property type="match status" value="1"/>
</dbReference>
<dbReference type="SMART" id="SM00060">
    <property type="entry name" value="FN3"/>
    <property type="match status" value="2"/>
</dbReference>
<comment type="subcellular location">
    <subcellularLocation>
        <location evidence="10">Cytoplasm</location>
        <location evidence="10">Myofibril</location>
        <location evidence="10">Sarcomere</location>
        <location evidence="10">M line</location>
    </subcellularLocation>
</comment>
<feature type="domain" description="Ig-like" evidence="13">
    <location>
        <begin position="1635"/>
        <end position="1725"/>
    </location>
</feature>
<dbReference type="FunFam" id="2.60.40.10:FF:000796">
    <property type="entry name" value="Muscle M-line assembly protein unc-89"/>
    <property type="match status" value="1"/>
</dbReference>
<dbReference type="SUPFAM" id="SSF56112">
    <property type="entry name" value="Protein kinase-like (PK-like)"/>
    <property type="match status" value="2"/>
</dbReference>
<dbReference type="FunFam" id="2.60.40.10:FF:000940">
    <property type="entry name" value="Muscle M-line assembly protein unc-89"/>
    <property type="match status" value="1"/>
</dbReference>
<dbReference type="Gene3D" id="3.30.200.20">
    <property type="entry name" value="Phosphorylase Kinase, domain 1"/>
    <property type="match status" value="1"/>
</dbReference>
<keyword evidence="8" id="KW-0514">Muscle protein</keyword>
<evidence type="ECO:0000256" key="11">
    <source>
        <dbReference type="SAM" id="MobiDB-lite"/>
    </source>
</evidence>
<feature type="compositionally biased region" description="Polar residues" evidence="11">
    <location>
        <begin position="1126"/>
        <end position="1135"/>
    </location>
</feature>
<dbReference type="GO" id="GO:0031430">
    <property type="term" value="C:M band"/>
    <property type="evidence" value="ECO:0007669"/>
    <property type="project" value="UniProtKB-SubCell"/>
</dbReference>
<dbReference type="FunFam" id="3.30.200.20:FF:000620">
    <property type="entry name" value="Putative unc-89"/>
    <property type="match status" value="1"/>
</dbReference>
<dbReference type="InterPro" id="IPR013098">
    <property type="entry name" value="Ig_I-set"/>
</dbReference>
<comment type="similarity">
    <text evidence="1">Belongs to the protein kinase superfamily. CAMK Ser/Thr protein kinase family.</text>
</comment>
<dbReference type="FunFam" id="2.60.40.10:FF:000344">
    <property type="entry name" value="Muscle M-line assembly protein unc-89"/>
    <property type="match status" value="1"/>
</dbReference>
<reference evidence="15" key="1">
    <citation type="submission" date="2021-05" db="EMBL/GenBank/DDBJ databases">
        <authorList>
            <person name="Alioto T."/>
            <person name="Alioto T."/>
            <person name="Gomez Garrido J."/>
        </authorList>
    </citation>
    <scope>NUCLEOTIDE SEQUENCE</scope>
</reference>
<keyword evidence="9" id="KW-0393">Immunoglobulin domain</keyword>
<dbReference type="GO" id="GO:0045989">
    <property type="term" value="P:positive regulation of striated muscle contraction"/>
    <property type="evidence" value="ECO:0007669"/>
    <property type="project" value="UniProtKB-ARBA"/>
</dbReference>
<feature type="domain" description="Ig-like" evidence="13">
    <location>
        <begin position="534"/>
        <end position="624"/>
    </location>
</feature>
<evidence type="ECO:0000256" key="8">
    <source>
        <dbReference type="ARBA" id="ARBA00023179"/>
    </source>
</evidence>
<dbReference type="FunFam" id="2.60.40.10:FF:000032">
    <property type="entry name" value="palladin isoform X1"/>
    <property type="match status" value="1"/>
</dbReference>
<dbReference type="EMBL" id="HBUE01296574">
    <property type="protein sequence ID" value="CAG6576719.1"/>
    <property type="molecule type" value="Transcribed_RNA"/>
</dbReference>
<keyword evidence="7" id="KW-1015">Disulfide bond</keyword>
<accession>A0A8D8JN53</accession>
<dbReference type="FunFam" id="2.60.40.10:FF:000519">
    <property type="entry name" value="Muscle M-line assembly protein unc-89"/>
    <property type="match status" value="1"/>
</dbReference>
<dbReference type="GO" id="GO:0060298">
    <property type="term" value="P:positive regulation of sarcomere organization"/>
    <property type="evidence" value="ECO:0007669"/>
    <property type="project" value="UniProtKB-ARBA"/>
</dbReference>
<dbReference type="InterPro" id="IPR011009">
    <property type="entry name" value="Kinase-like_dom_sf"/>
</dbReference>
<dbReference type="InterPro" id="IPR000719">
    <property type="entry name" value="Prot_kinase_dom"/>
</dbReference>
<feature type="domain" description="Ig-like" evidence="13">
    <location>
        <begin position="227"/>
        <end position="333"/>
    </location>
</feature>
<dbReference type="FunFam" id="2.60.40.10:FF:000802">
    <property type="entry name" value="Muscle M-line assembly protein unc-89"/>
    <property type="match status" value="1"/>
</dbReference>
<feature type="region of interest" description="Disordered" evidence="11">
    <location>
        <begin position="1024"/>
        <end position="1236"/>
    </location>
</feature>
<dbReference type="InterPro" id="IPR003961">
    <property type="entry name" value="FN3_dom"/>
</dbReference>
<dbReference type="FunFam" id="2.60.40.10:FF:001381">
    <property type="entry name" value="Uncharacterized protein, isoform C"/>
    <property type="match status" value="1"/>
</dbReference>
<feature type="domain" description="Ig-like" evidence="13">
    <location>
        <begin position="1830"/>
        <end position="1918"/>
    </location>
</feature>
<dbReference type="GO" id="GO:0019899">
    <property type="term" value="F:enzyme binding"/>
    <property type="evidence" value="ECO:0007669"/>
    <property type="project" value="UniProtKB-ARBA"/>
</dbReference>
<dbReference type="PROSITE" id="PS50011">
    <property type="entry name" value="PROTEIN_KINASE_DOM"/>
    <property type="match status" value="2"/>
</dbReference>
<evidence type="ECO:0000256" key="5">
    <source>
        <dbReference type="ARBA" id="ARBA00022741"/>
    </source>
</evidence>
<dbReference type="GO" id="GO:0005524">
    <property type="term" value="F:ATP binding"/>
    <property type="evidence" value="ECO:0007669"/>
    <property type="project" value="UniProtKB-KW"/>
</dbReference>
<evidence type="ECO:0000256" key="10">
    <source>
        <dbReference type="ARBA" id="ARBA00037833"/>
    </source>
</evidence>
<dbReference type="PROSITE" id="PS50853">
    <property type="entry name" value="FN3"/>
    <property type="match status" value="2"/>
</dbReference>
<evidence type="ECO:0000256" key="6">
    <source>
        <dbReference type="ARBA" id="ARBA00022840"/>
    </source>
</evidence>
<dbReference type="FunFam" id="1.10.510.10:FF:000681">
    <property type="entry name" value="Muscle M-line assembly protein unc-89-like Protein"/>
    <property type="match status" value="1"/>
</dbReference>
<dbReference type="FunFam" id="2.60.40.10:FF:000107">
    <property type="entry name" value="Myosin, light chain kinase a"/>
    <property type="match status" value="1"/>
</dbReference>
<feature type="domain" description="Ig-like" evidence="13">
    <location>
        <begin position="348"/>
        <end position="437"/>
    </location>
</feature>
<dbReference type="FunFam" id="2.60.40.10:FF:001036">
    <property type="entry name" value="Muscle M-line assembly protein unc-89"/>
    <property type="match status" value="1"/>
</dbReference>
<evidence type="ECO:0000256" key="3">
    <source>
        <dbReference type="ARBA" id="ARBA00022490"/>
    </source>
</evidence>
<feature type="domain" description="Ig-like" evidence="13">
    <location>
        <begin position="2129"/>
        <end position="2219"/>
    </location>
</feature>
<dbReference type="Pfam" id="PF00069">
    <property type="entry name" value="Pkinase"/>
    <property type="match status" value="2"/>
</dbReference>
<organism evidence="15">
    <name type="scientific">Culex pipiens</name>
    <name type="common">House mosquito</name>
    <dbReference type="NCBI Taxonomy" id="7175"/>
    <lineage>
        <taxon>Eukaryota</taxon>
        <taxon>Metazoa</taxon>
        <taxon>Ecdysozoa</taxon>
        <taxon>Arthropoda</taxon>
        <taxon>Hexapoda</taxon>
        <taxon>Insecta</taxon>
        <taxon>Pterygota</taxon>
        <taxon>Neoptera</taxon>
        <taxon>Endopterygota</taxon>
        <taxon>Diptera</taxon>
        <taxon>Nematocera</taxon>
        <taxon>Culicoidea</taxon>
        <taxon>Culicidae</taxon>
        <taxon>Culicinae</taxon>
        <taxon>Culicini</taxon>
        <taxon>Culex</taxon>
        <taxon>Culex</taxon>
    </lineage>
</organism>
<protein>
    <submittedName>
        <fullName evidence="15">Muscle M-line assembly protein unc-89</fullName>
    </submittedName>
</protein>
<evidence type="ECO:0000256" key="4">
    <source>
        <dbReference type="ARBA" id="ARBA00022737"/>
    </source>
</evidence>
<evidence type="ECO:0000256" key="1">
    <source>
        <dbReference type="ARBA" id="ARBA00006692"/>
    </source>
</evidence>
<keyword evidence="2" id="KW-0728">SH3 domain</keyword>
<dbReference type="PANTHER" id="PTHR47633">
    <property type="entry name" value="IMMUNOGLOBULIN"/>
    <property type="match status" value="1"/>
</dbReference>
<feature type="domain" description="Ig-like" evidence="13">
    <location>
        <begin position="724"/>
        <end position="815"/>
    </location>
</feature>
<dbReference type="FunFam" id="2.60.40.10:FF:000145">
    <property type="entry name" value="Myosin light chain kinase, smooth muscle"/>
    <property type="match status" value="2"/>
</dbReference>
<evidence type="ECO:0000259" key="14">
    <source>
        <dbReference type="PROSITE" id="PS50853"/>
    </source>
</evidence>
<feature type="domain" description="Fibronectin type-III" evidence="14">
    <location>
        <begin position="2243"/>
        <end position="2343"/>
    </location>
</feature>
<name>A0A8D8JN53_CULPI</name>
<keyword evidence="4" id="KW-0677">Repeat</keyword>
<feature type="domain" description="Ig-like" evidence="13">
    <location>
        <begin position="1530"/>
        <end position="1627"/>
    </location>
</feature>
<feature type="domain" description="Ig-like" evidence="13">
    <location>
        <begin position="1733"/>
        <end position="1821"/>
    </location>
</feature>
<dbReference type="CDD" id="cd00063">
    <property type="entry name" value="FN3"/>
    <property type="match status" value="2"/>
</dbReference>
<sequence length="3634" mass="411384">MEDQYTSRSSSRYTSLKNRSLEAQLEELADFEDKHLEKMSATQTEKLRVPTNIRPHFVQAIHGLCVEPGENAKFSCQLDERSSVQWLKDNKPLDDKLADRVITKEADNLTYSLEIQHCREEDTGTYTARAINGSENAACTAQLTVEKLTPEQRKALSETNAPVFSVILRNTEVVEKTYLTFLVKVKGDPKPKIRFCKDDREISDTDKRMKVVREREDSGYYELIIPEVHKGDCGVYSCTAYNKFGSTKTEAQLLVTDQRELFNELDTLDDKSKFVWKKNGVPFDPEERFKVLMADDSDSLALVFQHVKPEDAGLYTCVAATASGNIRCSAELTVQGQVNQLMQDPSKPHIVIESKDALSRIGGKAMLEVKVHGYPKPELVWRHEGTIIEPGGRFKFLYEDAESVSLVIMDVQSSDAGAYSIVAQNELGEDSTFINLTVKCPPSIVRPHDTSVMVGENFKMSVEVNAVPEATVRFYKNGKELKEDNRIKFLTAENYHIIKYSPTTMDDAGNYSIIAANEISQATEFWEFTINSPPRLMHGLSKETIVNEKEDIELYVKADSNPKPIVRWYKEGKEVFPDGKRILIIEEDNRYTLKIHAANRDDTALYTADIINDYGTVTERSQVNVNTKSKVREQLEAITCKEGDSNVVMSIKADGYPRPKVQWYIDDVEITESRNEFKTVEEGLYYKLIMKEAKAELQGVYKAKFTNEYGSDESSAKTTIQCSPKVRKSLVDTEVDENTTLTLEVEIYAEPVPEISWFKNGQPVQTDARLTIKRDSQRVENYTLSLTMVRGADSGDYEVRAVNAMGTATSKSRVVVQKALVASPDENAETHHMISECTKIGQNGETIMISVHTEESHAAIVTGTEESHSIHQMRATTIIFEEDSGSPLEVPQRIIFPNRPHASALHVEEIDSITFKSPEEKAQYHSLTVNESAGTRLVIEELESDNEAASGGGRYSRGVSITSASDDELLSRQSSRPGVEEFTEQAKQAEESQGLTREGADMNDSEKSKRVRFEEDLAEGAKKARLLEKQESEGGNVEVDERCLKVDTNEATSQAGKLLSKESIEEAEAPKGKAVDESEAEKAQKKQALIEGTVDVEAAEEAKPIVSEDTEKANKGKRLQQEEAVENTQPSVKAQETQEDSKSKKALKSEESVEVEVDASKKQKLTEETASKQKALVKGESVDEITDKAKKLEQTEDKPKKASLQEDITEVDADKSQKPQESDANRATRPEASPEILKTDIADVTTFDSLPLSWTVEADGIPRPAVIWYHNGEEVKASDRIRFTDSGTTYKIENRDVKEADAGEWKAVVKNRIGEKTLPCNLTVIPCKEYRRPKLSKGLEDISVHKNEPITLSVTLTADPEPEISWIQNGTEVQADNFIQMKTEIQELEYNLKQITYTLYIAEGRHYDTGNYTFRAKNKYDINESNCRLDVLLKPEIENLSDITVEPFTQGVFQVLIKANPKPKVTWTKDGINLCNVDNCDVIADVEKEIYTLLVESCAMAEHGTYTLTATNNFGETVATAKLNVHTTKPTFTKEPDSLNVHDWADVYNKVEVRGVPRPAIQWLRNGTPLDLEEIDPESNEPKVKVVTTGDSEVTSELFITHFGPELQGNYSCLASSIGGETEAKFMILVKNEQPVFGKGLDRSMDLEEDDRLELSCIVDGSPLPKMTWYKDGNEVIADDHVKITHGHDGRCRLVIDKVDPGDSGCYKLVLSNKSGDVSTQSSVAITPKQRYPVFIRPLQDHKIVVGDKLHMEAEIAGYPLPEVRWFKDGIPIHQTRAINFINEPNGLVGFIIDRVTPEDAGIYTCEVKNSLGSATSASITEILPKAKKPQFINELQTISIVEGYPIKMNVKVVGYPMPAINWLHNGTQITGDRCKITEESEGSSWLSIDKAVGTDGGEYSVVASNENGDTMCAATVTVLPVTDTSIGEEPPTFLGGIRDIIADEGKELTFSARFASNPAPEVIWTKDGEPLQPTGRVTVTCDGKSVGLTIAPAETSDSGEYACLMANPLGETETKASATVRKVFQKPNFVYRFPDLQQLPGLEAKFPAKLVGVPRPTVQWYKNETPISANDRYKMKYEGEHCCLYIKECNESDTGLYSCIATNREGSSTIEAKLDVVSQLTKGEEPLPAYFMKKPVDMTVLENMKAKFTACVDGFPLPTVEWIRDGHRLVPSEKYRIEADINGLSRLIIDDVQEEDLGRYTCKIFNNLAEVLAHVNLRFETLDAHPRRRYGKGKGKDYLHSTPYPLMDRPIISKLSDRRLTLSWKPSMTTVPRYPITYQMEMMELPDGDWYTYQSGLRSCSCEVRNLEPFREYKFRIRVENKYGVSEPSPYVQTYRQKLEPDAPVFYPYLGPGRDYRPDVSPLYPHNFDVERPSHKDQRTGITPEFLRQEFPVQFGTKNHNVSLFWFVYGYPKPTMTYYFNDQKIEAGGRYCFSYTRNGQATLFINRMSERDVGVYEAVASNEYGSVKQRVCLELGEYPRFLQRPEEVFIMGRRSGRIEAKIAGVPFPDVKWFKDWQPITESTRVKMIFYEPDTWVLLITDAIKKDEGLYSLSAYNAIGSISSSVMVHVEDNEEDYVYNAHHRTPYVRARNKVCEDFYDIGDEIGRGTQGITYHAVDRSNGRNFAAKIMHGSPDLRPFMFNEVDIMNILNHRKLIRLHDAFDINRSLTLILELASGGELVRDNLLVHDYYTERQIAIYVYQILLGLEHMHTRGIGHMGLTIKDLLIAHPGSDNLKICDFGLSRRIEDDKLYTLDYGMPEFVAPEVINRRGVGLGQDMWSIGIITYILLGGVSPFLGRNDRETLTKVRDGKWTFVGTVWEFISTEARDFITRLLVYEDDHRMTIKEALNHSWFDVIYKRTFEEYQIGTDRLRRYYYHYRDWYTNASCRTWYRRRPLMSCFDHPSKMVYPSGIIFTPEGTPPPVGVEDTPHKRRKWDEYVSKDNHPDYETASFKSESHYQQGPDTYLLQLRDTTFPCRLREYMKIAKHRSPSLLSESNYDQSLPIIRERRRFTDVMDEEIDDERRSRISRYGTDDSITISRRLRTEVGTRLGSYAEAEAMIEVKREGHAPFFREKPQTISIREGEPNQIICYAVGDPKPSVTWFRNDMVITDNNRIKVLDDVDGRSVIQFHPATFNDCGIYKAVASNRIAKTVARCRVVIAIIPDAPDSPDAVAVSDTEVLLRWKQPRSDGNSPVICYSLEIRQHGRQDWIDVASNIDHEFYLVHSLQPTTGYQFRLAAYNRIGWSDRGIPTKAVHTLEVGAPKIQITRAMKQLQQLTESGQQVGPEERGGRLDYSYEKTPLKWSIEGNYNEKFSFMSEISRGRYSIVVKGLEKATDKIVVAKIFELGDERVAEAAESEFDMLRTLRHERIASLLAAFKPKNTSIAALVMEKLQGADVLTYLSSRSEYSEQVVATIIGQVLDGLQYLHWRGICHLDLQPDNIVMSSVRQVQIKLVDFGAAQQVTKLGAKVPNLGWLDFTSPEVLNSEAAYPQTDIWTVGCLAYLFLSANSPFHGGDEAETRANISFVRYRFEYLFKEVTQESTRFLMLIFKRAPTKRPSVEECFEHRWLVHTDFMTKKRERAIFPGSRLKEFSEYYHSMKTNEATKSETISNLGGQSPRQLLRSNSIQEELLTTF</sequence>
<dbReference type="GO" id="GO:0040017">
    <property type="term" value="P:positive regulation of locomotion"/>
    <property type="evidence" value="ECO:0007669"/>
    <property type="project" value="UniProtKB-ARBA"/>
</dbReference>
<feature type="domain" description="Ig-like" evidence="13">
    <location>
        <begin position="1932"/>
        <end position="2022"/>
    </location>
</feature>
<dbReference type="InterPro" id="IPR007110">
    <property type="entry name" value="Ig-like_dom"/>
</dbReference>
<feature type="domain" description="Ig-like" evidence="13">
    <location>
        <begin position="3069"/>
        <end position="3153"/>
    </location>
</feature>
<dbReference type="FunFam" id="1.10.510.10:FF:000803">
    <property type="entry name" value="Muscle M-line assembly protein unc-89"/>
    <property type="match status" value="1"/>
</dbReference>
<dbReference type="GO" id="GO:0008104">
    <property type="term" value="P:intracellular protein localization"/>
    <property type="evidence" value="ECO:0007669"/>
    <property type="project" value="UniProtKB-ARBA"/>
</dbReference>
<dbReference type="Pfam" id="PF00041">
    <property type="entry name" value="fn3"/>
    <property type="match status" value="2"/>
</dbReference>
<feature type="compositionally biased region" description="Basic and acidic residues" evidence="11">
    <location>
        <begin position="1139"/>
        <end position="1151"/>
    </location>
</feature>
<dbReference type="SMART" id="SM00409">
    <property type="entry name" value="IG"/>
    <property type="match status" value="20"/>
</dbReference>
<dbReference type="InterPro" id="IPR013783">
    <property type="entry name" value="Ig-like_fold"/>
</dbReference>
<dbReference type="FunFam" id="2.60.40.10:FF:000345">
    <property type="entry name" value="Muscle M-line assembly protein unc-89"/>
    <property type="match status" value="2"/>
</dbReference>
<dbReference type="FunFam" id="2.60.40.10:FF:000919">
    <property type="entry name" value="Uncharacterized protein, isoform C"/>
    <property type="match status" value="1"/>
</dbReference>
<dbReference type="GO" id="GO:0004672">
    <property type="term" value="F:protein kinase activity"/>
    <property type="evidence" value="ECO:0007669"/>
    <property type="project" value="InterPro"/>
</dbReference>
<keyword evidence="6" id="KW-0067">ATP-binding</keyword>
<evidence type="ECO:0000259" key="12">
    <source>
        <dbReference type="PROSITE" id="PS50011"/>
    </source>
</evidence>
<feature type="domain" description="Fibronectin type-III" evidence="14">
    <location>
        <begin position="3165"/>
        <end position="3259"/>
    </location>
</feature>
<feature type="compositionally biased region" description="Basic and acidic residues" evidence="11">
    <location>
        <begin position="1212"/>
        <end position="1229"/>
    </location>
</feature>
<feature type="compositionally biased region" description="Basic and acidic residues" evidence="11">
    <location>
        <begin position="1185"/>
        <end position="1204"/>
    </location>
</feature>
<feature type="domain" description="Protein kinase" evidence="12">
    <location>
        <begin position="3313"/>
        <end position="3568"/>
    </location>
</feature>
<feature type="compositionally biased region" description="Basic and acidic residues" evidence="11">
    <location>
        <begin position="1039"/>
        <end position="1048"/>
    </location>
</feature>
<dbReference type="SUPFAM" id="SSF49265">
    <property type="entry name" value="Fibronectin type III"/>
    <property type="match status" value="1"/>
</dbReference>
<dbReference type="EMBL" id="HBUE01190679">
    <property type="protein sequence ID" value="CAG6525030.1"/>
    <property type="molecule type" value="Transcribed_RNA"/>
</dbReference>
<feature type="domain" description="Ig-like" evidence="13">
    <location>
        <begin position="1234"/>
        <end position="1323"/>
    </location>
</feature>
<evidence type="ECO:0000256" key="7">
    <source>
        <dbReference type="ARBA" id="ARBA00023157"/>
    </source>
</evidence>
<dbReference type="SUPFAM" id="SSF48726">
    <property type="entry name" value="Immunoglobulin"/>
    <property type="match status" value="21"/>
</dbReference>
<dbReference type="Gene3D" id="2.60.40.10">
    <property type="entry name" value="Immunoglobulins"/>
    <property type="match status" value="23"/>
</dbReference>
<feature type="domain" description="Ig-like" evidence="13">
    <location>
        <begin position="55"/>
        <end position="144"/>
    </location>
</feature>
<evidence type="ECO:0000259" key="13">
    <source>
        <dbReference type="PROSITE" id="PS50835"/>
    </source>
</evidence>
<dbReference type="InterPro" id="IPR003599">
    <property type="entry name" value="Ig_sub"/>
</dbReference>